<dbReference type="InterPro" id="IPR050706">
    <property type="entry name" value="Cyclic-di-GMP_PDE-like"/>
</dbReference>
<organism evidence="2 3">
    <name type="scientific">Methylophaga sulfidovorans</name>
    <dbReference type="NCBI Taxonomy" id="45496"/>
    <lineage>
        <taxon>Bacteria</taxon>
        <taxon>Pseudomonadati</taxon>
        <taxon>Pseudomonadota</taxon>
        <taxon>Gammaproteobacteria</taxon>
        <taxon>Thiotrichales</taxon>
        <taxon>Piscirickettsiaceae</taxon>
        <taxon>Methylophaga</taxon>
    </lineage>
</organism>
<dbReference type="SUPFAM" id="SSF141868">
    <property type="entry name" value="EAL domain-like"/>
    <property type="match status" value="1"/>
</dbReference>
<name>A0A1I4BKH3_9GAMM</name>
<dbReference type="RefSeq" id="WP_091715655.1">
    <property type="nucleotide sequence ID" value="NZ_FOSH01000019.1"/>
</dbReference>
<protein>
    <submittedName>
        <fullName evidence="2">EAL domain, c-di-GMP-specific phosphodiesterase class I (Or its enzymatically inactive variant)</fullName>
    </submittedName>
</protein>
<feature type="domain" description="EAL" evidence="1">
    <location>
        <begin position="3"/>
        <end position="255"/>
    </location>
</feature>
<accession>A0A1I4BKH3</accession>
<keyword evidence="3" id="KW-1185">Reference proteome</keyword>
<dbReference type="PROSITE" id="PS50883">
    <property type="entry name" value="EAL"/>
    <property type="match status" value="1"/>
</dbReference>
<dbReference type="Gene3D" id="3.30.450.20">
    <property type="entry name" value="PAS domain"/>
    <property type="match status" value="1"/>
</dbReference>
<dbReference type="OrthoDB" id="1673646at2"/>
<dbReference type="Gene3D" id="3.20.20.450">
    <property type="entry name" value="EAL domain"/>
    <property type="match status" value="1"/>
</dbReference>
<reference evidence="3" key="1">
    <citation type="submission" date="2016-10" db="EMBL/GenBank/DDBJ databases">
        <authorList>
            <person name="Varghese N."/>
            <person name="Submissions S."/>
        </authorList>
    </citation>
    <scope>NUCLEOTIDE SEQUENCE [LARGE SCALE GENOMIC DNA]</scope>
    <source>
        <strain evidence="3">DSM 11578</strain>
    </source>
</reference>
<dbReference type="Proteomes" id="UP000198924">
    <property type="component" value="Unassembled WGS sequence"/>
</dbReference>
<dbReference type="InterPro" id="IPR035919">
    <property type="entry name" value="EAL_sf"/>
</dbReference>
<dbReference type="PANTHER" id="PTHR33121:SF70">
    <property type="entry name" value="SIGNALING PROTEIN YKOW"/>
    <property type="match status" value="1"/>
</dbReference>
<dbReference type="AlphaFoldDB" id="A0A1I4BKH3"/>
<dbReference type="InterPro" id="IPR001633">
    <property type="entry name" value="EAL_dom"/>
</dbReference>
<evidence type="ECO:0000259" key="1">
    <source>
        <dbReference type="PROSITE" id="PS50883"/>
    </source>
</evidence>
<dbReference type="InterPro" id="IPR029151">
    <property type="entry name" value="Sensor-like_sf"/>
</dbReference>
<dbReference type="EMBL" id="FOSH01000019">
    <property type="protein sequence ID" value="SFK68476.1"/>
    <property type="molecule type" value="Genomic_DNA"/>
</dbReference>
<sequence>MTELSLNEHHYETTYKSFCLTSVFQPIFSIAHRKAVGYEGLLRANDIEGKAVSPIEIMSQPSNQREHLELDRTCRFLHASNFSHQPDNNAWLFLNLNSQCLVAERPDAGFMHDLMQKTKLPARRIVIEILESEIDDREYLLELIQHFRRLGCLIAIDDFGAGHSNFDRIWNLQPDIVKIDRSLVKKAGQSMKVERILTGIVSLIHETGSLVVIEGVESEKEALVAISSNADMIQGFYFATPKPDLQQDVDFGKAMDQLLQQHQNVRSQYDRKLQQHFRAFQLIFEKEVSTFQHGQAFEECGTELFDDERAVRCYLLDESGYQIGRSLYSKKYTAKLDIRFSPLLSGDNANWSHRHYHFRAIHNPNTTQISRPYLSVAGSHMCITVSQAVEVNGKMFVFCCDLDWPDEDLAIN</sequence>
<dbReference type="GO" id="GO:0071111">
    <property type="term" value="F:cyclic-guanylate-specific phosphodiesterase activity"/>
    <property type="evidence" value="ECO:0007669"/>
    <property type="project" value="InterPro"/>
</dbReference>
<dbReference type="STRING" id="45496.SAMN04488079_11936"/>
<gene>
    <name evidence="2" type="ORF">SAMN04488079_11936</name>
</gene>
<evidence type="ECO:0000313" key="2">
    <source>
        <dbReference type="EMBL" id="SFK68476.1"/>
    </source>
</evidence>
<proteinExistence type="predicted"/>
<dbReference type="SUPFAM" id="SSF103190">
    <property type="entry name" value="Sensory domain-like"/>
    <property type="match status" value="1"/>
</dbReference>
<evidence type="ECO:0000313" key="3">
    <source>
        <dbReference type="Proteomes" id="UP000198924"/>
    </source>
</evidence>
<dbReference type="CDD" id="cd01948">
    <property type="entry name" value="EAL"/>
    <property type="match status" value="1"/>
</dbReference>
<dbReference type="Pfam" id="PF00563">
    <property type="entry name" value="EAL"/>
    <property type="match status" value="1"/>
</dbReference>
<dbReference type="PANTHER" id="PTHR33121">
    <property type="entry name" value="CYCLIC DI-GMP PHOSPHODIESTERASE PDEF"/>
    <property type="match status" value="1"/>
</dbReference>
<dbReference type="SMART" id="SM00052">
    <property type="entry name" value="EAL"/>
    <property type="match status" value="1"/>
</dbReference>